<feature type="modified residue" description="N6-(pyridoxal phosphate)lysine" evidence="4">
    <location>
        <position position="187"/>
    </location>
</feature>
<gene>
    <name evidence="6" type="primary">pseC</name>
    <name evidence="6" type="ORF">D1Z90_06520</name>
</gene>
<proteinExistence type="inferred from homology"/>
<comment type="similarity">
    <text evidence="2 5">Belongs to the DegT/DnrJ/EryC1 family.</text>
</comment>
<dbReference type="OrthoDB" id="9804264at2"/>
<keyword evidence="7" id="KW-1185">Reference proteome</keyword>
<feature type="active site" description="Proton acceptor" evidence="3">
    <location>
        <position position="187"/>
    </location>
</feature>
<dbReference type="PIRSF" id="PIRSF000390">
    <property type="entry name" value="PLP_StrS"/>
    <property type="match status" value="1"/>
</dbReference>
<evidence type="ECO:0000313" key="7">
    <source>
        <dbReference type="Proteomes" id="UP000283255"/>
    </source>
</evidence>
<dbReference type="InterPro" id="IPR015424">
    <property type="entry name" value="PyrdxlP-dep_Trfase"/>
</dbReference>
<dbReference type="SUPFAM" id="SSF53383">
    <property type="entry name" value="PLP-dependent transferases"/>
    <property type="match status" value="1"/>
</dbReference>
<dbReference type="Gene3D" id="3.40.640.10">
    <property type="entry name" value="Type I PLP-dependent aspartate aminotransferase-like (Major domain)"/>
    <property type="match status" value="1"/>
</dbReference>
<dbReference type="NCBIfam" id="TIGR03588">
    <property type="entry name" value="PseC"/>
    <property type="match status" value="1"/>
</dbReference>
<dbReference type="InterPro" id="IPR015421">
    <property type="entry name" value="PyrdxlP-dep_Trfase_major"/>
</dbReference>
<organism evidence="6 7">
    <name type="scientific">Motilimonas pumila</name>
    <dbReference type="NCBI Taxonomy" id="2303987"/>
    <lineage>
        <taxon>Bacteria</taxon>
        <taxon>Pseudomonadati</taxon>
        <taxon>Pseudomonadota</taxon>
        <taxon>Gammaproteobacteria</taxon>
        <taxon>Alteromonadales</taxon>
        <taxon>Alteromonadales genera incertae sedis</taxon>
        <taxon>Motilimonas</taxon>
    </lineage>
</organism>
<keyword evidence="6" id="KW-0032">Aminotransferase</keyword>
<dbReference type="GO" id="GO:0030170">
    <property type="term" value="F:pyridoxal phosphate binding"/>
    <property type="evidence" value="ECO:0007669"/>
    <property type="project" value="TreeGrafter"/>
</dbReference>
<sequence length="383" mass="42394">MAYGKQAISQADIDAVNEVLTSEFLTQGPAVPKFEAAIAHYCDVKFASAVNSATSALHLACLALDVTIGDIVWTSPNTFVASSNCALYCGADVDFVDIDEHTGNMCVEALEKKLIAAKRANTLPKVVIPVHFAGQSCDMEAIYQLSLKYHFNIIEDASHAIGAEYKGAKIGNCQFSDICIFSFHPVKIITSGEGGMAVTNQASLDHKIKLLRSHGITKESHKMSEELDGPWAYQQIDLGFNYRMTDIHAALGLRQMQEVDRFVAQRHALAQRYDSIFDCHPEITPLAQRANQYSAFHLYIVSISSLTKDKKKHLVCQLREKGVGVHVHYIPVHLQPYYQELGFKMGDFPAAEQYYQTALTLPLHPQLTHAEQDKVIAALLAQL</sequence>
<dbReference type="GO" id="GO:0000271">
    <property type="term" value="P:polysaccharide biosynthetic process"/>
    <property type="evidence" value="ECO:0007669"/>
    <property type="project" value="TreeGrafter"/>
</dbReference>
<dbReference type="Proteomes" id="UP000283255">
    <property type="component" value="Unassembled WGS sequence"/>
</dbReference>
<dbReference type="PANTHER" id="PTHR30244:SF34">
    <property type="entry name" value="DTDP-4-AMINO-4,6-DIDEOXYGALACTOSE TRANSAMINASE"/>
    <property type="match status" value="1"/>
</dbReference>
<dbReference type="InterPro" id="IPR000653">
    <property type="entry name" value="DegT/StrS_aminotransferase"/>
</dbReference>
<protein>
    <submittedName>
        <fullName evidence="6">UDP-4-amino-4, 6-dideoxy-N-acetyl-beta-L-altrosamine transaminase</fullName>
        <ecNumber evidence="6">2.6.1.92</ecNumber>
    </submittedName>
</protein>
<dbReference type="InterPro" id="IPR015422">
    <property type="entry name" value="PyrdxlP-dep_Trfase_small"/>
</dbReference>
<dbReference type="Gene3D" id="3.90.1150.10">
    <property type="entry name" value="Aspartate Aminotransferase, domain 1"/>
    <property type="match status" value="1"/>
</dbReference>
<evidence type="ECO:0000256" key="1">
    <source>
        <dbReference type="ARBA" id="ARBA00022898"/>
    </source>
</evidence>
<evidence type="ECO:0000256" key="3">
    <source>
        <dbReference type="PIRSR" id="PIRSR000390-1"/>
    </source>
</evidence>
<dbReference type="EMBL" id="QZCH01000005">
    <property type="protein sequence ID" value="RJG49118.1"/>
    <property type="molecule type" value="Genomic_DNA"/>
</dbReference>
<dbReference type="EC" id="2.6.1.92" evidence="6"/>
<comment type="caution">
    <text evidence="6">The sequence shown here is derived from an EMBL/GenBank/DDBJ whole genome shotgun (WGS) entry which is preliminary data.</text>
</comment>
<evidence type="ECO:0000256" key="4">
    <source>
        <dbReference type="PIRSR" id="PIRSR000390-2"/>
    </source>
</evidence>
<keyword evidence="6" id="KW-0808">Transferase</keyword>
<reference evidence="6 7" key="1">
    <citation type="submission" date="2018-09" db="EMBL/GenBank/DDBJ databases">
        <authorList>
            <person name="Wang F."/>
        </authorList>
    </citation>
    <scope>NUCLEOTIDE SEQUENCE [LARGE SCALE GENOMIC DNA]</scope>
    <source>
        <strain evidence="6 7">PLHSC7-2</strain>
    </source>
</reference>
<keyword evidence="1 4" id="KW-0663">Pyridoxal phosphate</keyword>
<dbReference type="CDD" id="cd00616">
    <property type="entry name" value="AHBA_syn"/>
    <property type="match status" value="1"/>
</dbReference>
<reference evidence="6 7" key="2">
    <citation type="submission" date="2019-01" db="EMBL/GenBank/DDBJ databases">
        <title>Motilimonas pumilus sp. nov., isolated from the gut of sea cucumber (Apostichopus japonicus).</title>
        <authorList>
            <person name="Wang F.-Q."/>
            <person name="Ren L.-H."/>
            <person name="Lin Y.-W."/>
            <person name="Sun G.-H."/>
            <person name="Du Z.-J."/>
            <person name="Zhao J.-X."/>
            <person name="Liu X.-J."/>
            <person name="Liu L.-J."/>
        </authorList>
    </citation>
    <scope>NUCLEOTIDE SEQUENCE [LARGE SCALE GENOMIC DNA]</scope>
    <source>
        <strain evidence="6 7">PLHSC7-2</strain>
    </source>
</reference>
<evidence type="ECO:0000256" key="2">
    <source>
        <dbReference type="ARBA" id="ARBA00037999"/>
    </source>
</evidence>
<dbReference type="GO" id="GO:0008483">
    <property type="term" value="F:transaminase activity"/>
    <property type="evidence" value="ECO:0007669"/>
    <property type="project" value="UniProtKB-KW"/>
</dbReference>
<dbReference type="PANTHER" id="PTHR30244">
    <property type="entry name" value="TRANSAMINASE"/>
    <property type="match status" value="1"/>
</dbReference>
<evidence type="ECO:0000256" key="5">
    <source>
        <dbReference type="RuleBase" id="RU004508"/>
    </source>
</evidence>
<dbReference type="InterPro" id="IPR020026">
    <property type="entry name" value="PseC"/>
</dbReference>
<name>A0A418YGX9_9GAMM</name>
<dbReference type="AlphaFoldDB" id="A0A418YGX9"/>
<evidence type="ECO:0000313" key="6">
    <source>
        <dbReference type="EMBL" id="RJG49118.1"/>
    </source>
</evidence>
<accession>A0A418YGX9</accession>
<dbReference type="Pfam" id="PF01041">
    <property type="entry name" value="DegT_DnrJ_EryC1"/>
    <property type="match status" value="1"/>
</dbReference>